<dbReference type="InterPro" id="IPR006311">
    <property type="entry name" value="TAT_signal"/>
</dbReference>
<evidence type="ECO:0000256" key="2">
    <source>
        <dbReference type="ARBA" id="ARBA00022448"/>
    </source>
</evidence>
<dbReference type="SUPFAM" id="SSF53850">
    <property type="entry name" value="Periplasmic binding protein-like II"/>
    <property type="match status" value="1"/>
</dbReference>
<dbReference type="InterPro" id="IPR006059">
    <property type="entry name" value="SBP"/>
</dbReference>
<feature type="chain" id="PRO_5045576202" evidence="5">
    <location>
        <begin position="28"/>
        <end position="425"/>
    </location>
</feature>
<name>A0ABW4WE84_9HYPH</name>
<proteinExistence type="inferred from homology"/>
<evidence type="ECO:0000256" key="3">
    <source>
        <dbReference type="ARBA" id="ARBA00022729"/>
    </source>
</evidence>
<keyword evidence="4" id="KW-0574">Periplasm</keyword>
<comment type="similarity">
    <text evidence="1">Belongs to the bacterial solute-binding protein 1 family.</text>
</comment>
<comment type="caution">
    <text evidence="6">The sequence shown here is derived from an EMBL/GenBank/DDBJ whole genome shotgun (WGS) entry which is preliminary data.</text>
</comment>
<evidence type="ECO:0000256" key="5">
    <source>
        <dbReference type="SAM" id="SignalP"/>
    </source>
</evidence>
<dbReference type="PROSITE" id="PS01037">
    <property type="entry name" value="SBP_BACTERIAL_1"/>
    <property type="match status" value="1"/>
</dbReference>
<evidence type="ECO:0000313" key="7">
    <source>
        <dbReference type="Proteomes" id="UP001597349"/>
    </source>
</evidence>
<protein>
    <submittedName>
        <fullName evidence="6">Extracellular solute-binding protein</fullName>
    </submittedName>
</protein>
<dbReference type="InterPro" id="IPR006061">
    <property type="entry name" value="SBP_1_CS"/>
</dbReference>
<evidence type="ECO:0000256" key="1">
    <source>
        <dbReference type="ARBA" id="ARBA00008520"/>
    </source>
</evidence>
<dbReference type="CDD" id="cd14748">
    <property type="entry name" value="PBP2_UgpB"/>
    <property type="match status" value="1"/>
</dbReference>
<dbReference type="Gene3D" id="3.40.190.10">
    <property type="entry name" value="Periplasmic binding protein-like II"/>
    <property type="match status" value="1"/>
</dbReference>
<organism evidence="6 7">
    <name type="scientific">Mesorhizobium calcicola</name>
    <dbReference type="NCBI Taxonomy" id="1300310"/>
    <lineage>
        <taxon>Bacteria</taxon>
        <taxon>Pseudomonadati</taxon>
        <taxon>Pseudomonadota</taxon>
        <taxon>Alphaproteobacteria</taxon>
        <taxon>Hyphomicrobiales</taxon>
        <taxon>Phyllobacteriaceae</taxon>
        <taxon>Mesorhizobium</taxon>
    </lineage>
</organism>
<keyword evidence="2" id="KW-0813">Transport</keyword>
<reference evidence="7" key="1">
    <citation type="journal article" date="2019" name="Int. J. Syst. Evol. Microbiol.">
        <title>The Global Catalogue of Microorganisms (GCM) 10K type strain sequencing project: providing services to taxonomists for standard genome sequencing and annotation.</title>
        <authorList>
            <consortium name="The Broad Institute Genomics Platform"/>
            <consortium name="The Broad Institute Genome Sequencing Center for Infectious Disease"/>
            <person name="Wu L."/>
            <person name="Ma J."/>
        </authorList>
    </citation>
    <scope>NUCLEOTIDE SEQUENCE [LARGE SCALE GENOMIC DNA]</scope>
    <source>
        <strain evidence="7">CGMCC 1.16226</strain>
    </source>
</reference>
<accession>A0ABW4WE84</accession>
<keyword evidence="3 5" id="KW-0732">Signal</keyword>
<gene>
    <name evidence="6" type="ORF">ACFSQT_11470</name>
</gene>
<evidence type="ECO:0000313" key="6">
    <source>
        <dbReference type="EMBL" id="MFD2053687.1"/>
    </source>
</evidence>
<sequence length="425" mass="45900">MSIFSRRFFIGAAAATLCSVGLTEANAAEELTLRVSAAPSIVADMYEAMARAFEAKHPKIKIDIDTSQRDYNAQVDATLRDSLTGQLADVSIQGNNKIRLYVDRGLAVPLDDYLSVELKSDETTLSPSVASIGEVGGKVYGLGLSVSAPVIFYNLDLVKKVDVDPSGLPTTWDGILELARKINDPASGTLGAYFTYDQADWFWIALIESQGGRMMTPDEKKVAFDGAQGLKAMQLLKAFGEAGQAEVDMPRDQVRQLFAAGKIAILADSSGSLGGFEKQSEEKFAIATRKFPLLSESARLPAGGGLGIVFAKDPERQKAAWEFLKFAAGADGQKIIAEKSSYLVANSRVATDPAMLGEFYRNKPNMKAAIEELPILNSWYSFPGQNSGKIINTLIDRMRSVITLKAEPEAALKATVQDIQALLPN</sequence>
<keyword evidence="7" id="KW-1185">Reference proteome</keyword>
<dbReference type="Proteomes" id="UP001597349">
    <property type="component" value="Unassembled WGS sequence"/>
</dbReference>
<dbReference type="RefSeq" id="WP_379018581.1">
    <property type="nucleotide sequence ID" value="NZ_JBHUGY010000019.1"/>
</dbReference>
<feature type="signal peptide" evidence="5">
    <location>
        <begin position="1"/>
        <end position="27"/>
    </location>
</feature>
<dbReference type="Pfam" id="PF01547">
    <property type="entry name" value="SBP_bac_1"/>
    <property type="match status" value="1"/>
</dbReference>
<dbReference type="EMBL" id="JBHUGY010000019">
    <property type="protein sequence ID" value="MFD2053687.1"/>
    <property type="molecule type" value="Genomic_DNA"/>
</dbReference>
<dbReference type="PANTHER" id="PTHR30061:SF50">
    <property type="entry name" value="MALTOSE_MALTODEXTRIN-BINDING PERIPLASMIC PROTEIN"/>
    <property type="match status" value="1"/>
</dbReference>
<evidence type="ECO:0000256" key="4">
    <source>
        <dbReference type="ARBA" id="ARBA00022764"/>
    </source>
</evidence>
<dbReference type="PROSITE" id="PS51318">
    <property type="entry name" value="TAT"/>
    <property type="match status" value="1"/>
</dbReference>
<dbReference type="PANTHER" id="PTHR30061">
    <property type="entry name" value="MALTOSE-BINDING PERIPLASMIC PROTEIN"/>
    <property type="match status" value="1"/>
</dbReference>